<gene>
    <name evidence="2" type="ORF">BDY17DRAFT_334371</name>
</gene>
<evidence type="ECO:0000313" key="2">
    <source>
        <dbReference type="EMBL" id="KAF2483305.1"/>
    </source>
</evidence>
<evidence type="ECO:0000256" key="1">
    <source>
        <dbReference type="SAM" id="MobiDB-lite"/>
    </source>
</evidence>
<dbReference type="RefSeq" id="XP_033589875.1">
    <property type="nucleotide sequence ID" value="XM_033737915.1"/>
</dbReference>
<feature type="compositionally biased region" description="Low complexity" evidence="1">
    <location>
        <begin position="19"/>
        <end position="31"/>
    </location>
</feature>
<dbReference type="GeneID" id="54478917"/>
<evidence type="ECO:0000313" key="3">
    <source>
        <dbReference type="Proteomes" id="UP000799767"/>
    </source>
</evidence>
<feature type="region of interest" description="Disordered" evidence="1">
    <location>
        <begin position="19"/>
        <end position="48"/>
    </location>
</feature>
<sequence length="390" mass="43680">MASLCMRCALRRRLQEVSSTRTSARRTFSSSPAKRKGPLPQFTPTSQPELDGILTSLREKILIPAALGNRERNLIFKDKHATALRENPEFVTIGDEDVQLQHIDRTKDVPSLRREILPKAIEMMANGESEDWNNLPALLTGLKKAKRTPEYKVTGKIARKAIEAGEFKVILRCLQKPESTQMTLRKPEVLYNVIYALRKTAQDEQWSEAATSKAIRDAHTVTMLLEDAEHGSGSELREHDPRTRPDILAVYLELAAVYAVKHQEGKDVDGKVKAYAERVLFNMAALEAKGSTELYSRVKVSSTGPQREMMRGIPVYHGLRLAMHVLGNEMPNAQLAHRVVSAWETGLSAMADGLRAHATEKAGGKHRWPKSGTYGWTALRAWRSCLPIDK</sequence>
<dbReference type="Proteomes" id="UP000799767">
    <property type="component" value="Unassembled WGS sequence"/>
</dbReference>
<keyword evidence="3" id="KW-1185">Reference proteome</keyword>
<accession>A0A6A6PTS8</accession>
<name>A0A6A6PTS8_9PEZI</name>
<organism evidence="2 3">
    <name type="scientific">Neohortaea acidophila</name>
    <dbReference type="NCBI Taxonomy" id="245834"/>
    <lineage>
        <taxon>Eukaryota</taxon>
        <taxon>Fungi</taxon>
        <taxon>Dikarya</taxon>
        <taxon>Ascomycota</taxon>
        <taxon>Pezizomycotina</taxon>
        <taxon>Dothideomycetes</taxon>
        <taxon>Dothideomycetidae</taxon>
        <taxon>Mycosphaerellales</taxon>
        <taxon>Teratosphaeriaceae</taxon>
        <taxon>Neohortaea</taxon>
    </lineage>
</organism>
<reference evidence="2" key="1">
    <citation type="journal article" date="2020" name="Stud. Mycol.">
        <title>101 Dothideomycetes genomes: a test case for predicting lifestyles and emergence of pathogens.</title>
        <authorList>
            <person name="Haridas S."/>
            <person name="Albert R."/>
            <person name="Binder M."/>
            <person name="Bloem J."/>
            <person name="Labutti K."/>
            <person name="Salamov A."/>
            <person name="Andreopoulos B."/>
            <person name="Baker S."/>
            <person name="Barry K."/>
            <person name="Bills G."/>
            <person name="Bluhm B."/>
            <person name="Cannon C."/>
            <person name="Castanera R."/>
            <person name="Culley D."/>
            <person name="Daum C."/>
            <person name="Ezra D."/>
            <person name="Gonzalez J."/>
            <person name="Henrissat B."/>
            <person name="Kuo A."/>
            <person name="Liang C."/>
            <person name="Lipzen A."/>
            <person name="Lutzoni F."/>
            <person name="Magnuson J."/>
            <person name="Mondo S."/>
            <person name="Nolan M."/>
            <person name="Ohm R."/>
            <person name="Pangilinan J."/>
            <person name="Park H.-J."/>
            <person name="Ramirez L."/>
            <person name="Alfaro M."/>
            <person name="Sun H."/>
            <person name="Tritt A."/>
            <person name="Yoshinaga Y."/>
            <person name="Zwiers L.-H."/>
            <person name="Turgeon B."/>
            <person name="Goodwin S."/>
            <person name="Spatafora J."/>
            <person name="Crous P."/>
            <person name="Grigoriev I."/>
        </authorList>
    </citation>
    <scope>NUCLEOTIDE SEQUENCE</scope>
    <source>
        <strain evidence="2">CBS 113389</strain>
    </source>
</reference>
<dbReference type="EMBL" id="MU001635">
    <property type="protein sequence ID" value="KAF2483305.1"/>
    <property type="molecule type" value="Genomic_DNA"/>
</dbReference>
<proteinExistence type="predicted"/>
<dbReference type="AlphaFoldDB" id="A0A6A6PTS8"/>
<dbReference type="OrthoDB" id="5405126at2759"/>
<protein>
    <submittedName>
        <fullName evidence="2">Uncharacterized protein</fullName>
    </submittedName>
</protein>